<comment type="caution">
    <text evidence="2">The sequence shown here is derived from an EMBL/GenBank/DDBJ whole genome shotgun (WGS) entry which is preliminary data.</text>
</comment>
<feature type="compositionally biased region" description="Low complexity" evidence="1">
    <location>
        <begin position="33"/>
        <end position="42"/>
    </location>
</feature>
<evidence type="ECO:0000256" key="1">
    <source>
        <dbReference type="SAM" id="MobiDB-lite"/>
    </source>
</evidence>
<keyword evidence="3" id="KW-1185">Reference proteome</keyword>
<evidence type="ECO:0000313" key="3">
    <source>
        <dbReference type="Proteomes" id="UP000248132"/>
    </source>
</evidence>
<protein>
    <recommendedName>
        <fullName evidence="4">rRNA biogenesis protein rrp5</fullName>
    </recommendedName>
</protein>
<reference evidence="2 3" key="1">
    <citation type="submission" date="2018-06" db="EMBL/GenBank/DDBJ databases">
        <title>Genomic Encyclopedia of Type Strains, Phase I: the one thousand microbial genomes (KMG-I) project.</title>
        <authorList>
            <person name="Kyrpides N."/>
        </authorList>
    </citation>
    <scope>NUCLEOTIDE SEQUENCE [LARGE SCALE GENOMIC DNA]</scope>
    <source>
        <strain evidence="2 3">DSM 19573</strain>
    </source>
</reference>
<organism evidence="2 3">
    <name type="scientific">Ruminiclostridium sufflavum DSM 19573</name>
    <dbReference type="NCBI Taxonomy" id="1121337"/>
    <lineage>
        <taxon>Bacteria</taxon>
        <taxon>Bacillati</taxon>
        <taxon>Bacillota</taxon>
        <taxon>Clostridia</taxon>
        <taxon>Eubacteriales</taxon>
        <taxon>Oscillospiraceae</taxon>
        <taxon>Ruminiclostridium</taxon>
    </lineage>
</organism>
<dbReference type="AlphaFoldDB" id="A0A318XIU1"/>
<name>A0A318XIU1_9FIRM</name>
<gene>
    <name evidence="2" type="ORF">LY28_03572</name>
</gene>
<feature type="region of interest" description="Disordered" evidence="1">
    <location>
        <begin position="32"/>
        <end position="54"/>
    </location>
</feature>
<sequence>MSKTKLLLSVVSDLRSLADSIQTFCEAIVSEDAAPSEASPAEQKTDTTAEPSKPTIKIEQIRSVLAKKSQAGKTADVRELLGKFGATKLSEISQDSYPELLKAAEEL</sequence>
<dbReference type="EMBL" id="QKMR01000031">
    <property type="protein sequence ID" value="PYG84779.1"/>
    <property type="molecule type" value="Genomic_DNA"/>
</dbReference>
<accession>A0A318XIU1</accession>
<dbReference type="Proteomes" id="UP000248132">
    <property type="component" value="Unassembled WGS sequence"/>
</dbReference>
<dbReference type="RefSeq" id="WP_110463518.1">
    <property type="nucleotide sequence ID" value="NZ_QKMR01000031.1"/>
</dbReference>
<proteinExistence type="predicted"/>
<evidence type="ECO:0008006" key="4">
    <source>
        <dbReference type="Google" id="ProtNLM"/>
    </source>
</evidence>
<dbReference type="OrthoDB" id="1667378at2"/>
<evidence type="ECO:0000313" key="2">
    <source>
        <dbReference type="EMBL" id="PYG84779.1"/>
    </source>
</evidence>